<dbReference type="AlphaFoldDB" id="A0A2R4X1C9"/>
<dbReference type="RefSeq" id="WP_108382029.1">
    <property type="nucleotide sequence ID" value="NZ_CP028858.1"/>
</dbReference>
<gene>
    <name evidence="3" type="ORF">HARCEL1_07715</name>
</gene>
<name>A0A2R4X1C9_9EURY</name>
<dbReference type="GeneID" id="36512384"/>
<accession>A0A2R4X1C9</accession>
<dbReference type="Pfam" id="PF09851">
    <property type="entry name" value="SHOCT"/>
    <property type="match status" value="1"/>
</dbReference>
<organism evidence="3 4">
    <name type="scientific">Halococcoides cellulosivorans</name>
    <dbReference type="NCBI Taxonomy" id="1679096"/>
    <lineage>
        <taxon>Archaea</taxon>
        <taxon>Methanobacteriati</taxon>
        <taxon>Methanobacteriota</taxon>
        <taxon>Stenosarchaea group</taxon>
        <taxon>Halobacteria</taxon>
        <taxon>Halobacteriales</taxon>
        <taxon>Haloarculaceae</taxon>
        <taxon>Halococcoides</taxon>
    </lineage>
</organism>
<evidence type="ECO:0000313" key="3">
    <source>
        <dbReference type="EMBL" id="AWB27604.1"/>
    </source>
</evidence>
<dbReference type="EMBL" id="CP028858">
    <property type="protein sequence ID" value="AWB27604.1"/>
    <property type="molecule type" value="Genomic_DNA"/>
</dbReference>
<evidence type="ECO:0000259" key="2">
    <source>
        <dbReference type="Pfam" id="PF09851"/>
    </source>
</evidence>
<sequence length="113" mass="12012">MTQRTTHLERTARRLVIVAVPLVVATGTAMAHSGGSGGMMGGWGGMGGLGLLGGGMLLWPLVLVGIVLLAVYAGNRGGRTDGTDRARSELRDRYARGELSDDEFESRRRTLDQ</sequence>
<proteinExistence type="predicted"/>
<keyword evidence="4" id="KW-1185">Reference proteome</keyword>
<dbReference type="KEGG" id="harc:HARCEL1_07715"/>
<evidence type="ECO:0000256" key="1">
    <source>
        <dbReference type="SAM" id="Phobius"/>
    </source>
</evidence>
<dbReference type="InterPro" id="IPR018649">
    <property type="entry name" value="SHOCT"/>
</dbReference>
<keyword evidence="1" id="KW-0472">Membrane</keyword>
<protein>
    <recommendedName>
        <fullName evidence="2">SHOCT domain-containing protein</fullName>
    </recommendedName>
</protein>
<keyword evidence="1" id="KW-0812">Transmembrane</keyword>
<feature type="transmembrane region" description="Helical" evidence="1">
    <location>
        <begin position="47"/>
        <end position="72"/>
    </location>
</feature>
<feature type="domain" description="SHOCT" evidence="2">
    <location>
        <begin position="88"/>
        <end position="111"/>
    </location>
</feature>
<dbReference type="Proteomes" id="UP000244727">
    <property type="component" value="Chromosome"/>
</dbReference>
<evidence type="ECO:0000313" key="4">
    <source>
        <dbReference type="Proteomes" id="UP000244727"/>
    </source>
</evidence>
<reference evidence="3 4" key="1">
    <citation type="submission" date="2018-04" db="EMBL/GenBank/DDBJ databases">
        <title>Halococcoides cellulosivorans gen. nov., sp. nov., an extremely halophilic cellulose-utilizing haloarchaeon from hypersaline lakes.</title>
        <authorList>
            <person name="Sorokin D.Y."/>
            <person name="Toshchakov S.V."/>
            <person name="Samarov N.I."/>
            <person name="Korzhenkov A."/>
            <person name="Kublanov I.V."/>
        </authorList>
    </citation>
    <scope>NUCLEOTIDE SEQUENCE [LARGE SCALE GENOMIC DNA]</scope>
    <source>
        <strain evidence="3 4">HArcel1</strain>
    </source>
</reference>
<keyword evidence="1" id="KW-1133">Transmembrane helix</keyword>